<dbReference type="SUPFAM" id="SSF48498">
    <property type="entry name" value="Tetracyclin repressor-like, C-terminal domain"/>
    <property type="match status" value="1"/>
</dbReference>
<dbReference type="PANTHER" id="PTHR30055">
    <property type="entry name" value="HTH-TYPE TRANSCRIPTIONAL REGULATOR RUTR"/>
    <property type="match status" value="1"/>
</dbReference>
<dbReference type="Pfam" id="PF00440">
    <property type="entry name" value="TetR_N"/>
    <property type="match status" value="1"/>
</dbReference>
<keyword evidence="1" id="KW-0678">Repressor</keyword>
<dbReference type="Proteomes" id="UP000070188">
    <property type="component" value="Unassembled WGS sequence"/>
</dbReference>
<dbReference type="RefSeq" id="WP_066889775.1">
    <property type="nucleotide sequence ID" value="NZ_JYIJ01000017.1"/>
</dbReference>
<dbReference type="GO" id="GO:0003700">
    <property type="term" value="F:DNA-binding transcription factor activity"/>
    <property type="evidence" value="ECO:0007669"/>
    <property type="project" value="TreeGrafter"/>
</dbReference>
<dbReference type="Gene3D" id="1.10.357.10">
    <property type="entry name" value="Tetracycline Repressor, domain 2"/>
    <property type="match status" value="1"/>
</dbReference>
<comment type="caution">
    <text evidence="8">The sequence shown here is derived from an EMBL/GenBank/DDBJ whole genome shotgun (WGS) entry which is preliminary data.</text>
</comment>
<keyword evidence="9" id="KW-1185">Reference proteome</keyword>
<dbReference type="InterPro" id="IPR001647">
    <property type="entry name" value="HTH_TetR"/>
</dbReference>
<dbReference type="InterPro" id="IPR009057">
    <property type="entry name" value="Homeodomain-like_sf"/>
</dbReference>
<sequence length="220" mass="24202">MTEAVLSRGTRGTRPGASRTRTRRQTELLDRLEALFLAEGFAHFTLDDLAARLRCSKSTLYALAPSKEQLAVSVVRHYFKSVAARIEERIRDVIDVRERIGAYLAAIGDELRPASGEFIEDIAAFEPARAAYETNARFAAERIRGFIREGVEQGVFRDVHAALVAEMINVTIAGIQRGDILERTGLTSADAFAELATFVLNGLAPVAPRDGGVDKTRRAR</sequence>
<evidence type="ECO:0000256" key="2">
    <source>
        <dbReference type="ARBA" id="ARBA00023015"/>
    </source>
</evidence>
<evidence type="ECO:0000256" key="1">
    <source>
        <dbReference type="ARBA" id="ARBA00022491"/>
    </source>
</evidence>
<dbReference type="PATRIC" id="fig|1469144.10.peg.3956"/>
<dbReference type="AlphaFoldDB" id="A0A132MXP8"/>
<feature type="DNA-binding region" description="H-T-H motif" evidence="5">
    <location>
        <begin position="45"/>
        <end position="64"/>
    </location>
</feature>
<dbReference type="EMBL" id="LAXD01000001">
    <property type="protein sequence ID" value="KWX02641.1"/>
    <property type="molecule type" value="Genomic_DNA"/>
</dbReference>
<feature type="domain" description="HTH tetR-type" evidence="7">
    <location>
        <begin position="22"/>
        <end position="82"/>
    </location>
</feature>
<name>A0A132MXP8_9ACTN</name>
<evidence type="ECO:0000259" key="7">
    <source>
        <dbReference type="PROSITE" id="PS50977"/>
    </source>
</evidence>
<dbReference type="STRING" id="1469144.LI90_3684"/>
<evidence type="ECO:0000256" key="5">
    <source>
        <dbReference type="PROSITE-ProRule" id="PRU00335"/>
    </source>
</evidence>
<dbReference type="GO" id="GO:0000976">
    <property type="term" value="F:transcription cis-regulatory region binding"/>
    <property type="evidence" value="ECO:0007669"/>
    <property type="project" value="TreeGrafter"/>
</dbReference>
<gene>
    <name evidence="8" type="ORF">LI90_3684</name>
</gene>
<evidence type="ECO:0000256" key="6">
    <source>
        <dbReference type="SAM" id="MobiDB-lite"/>
    </source>
</evidence>
<dbReference type="InterPro" id="IPR050109">
    <property type="entry name" value="HTH-type_TetR-like_transc_reg"/>
</dbReference>
<evidence type="ECO:0000313" key="8">
    <source>
        <dbReference type="EMBL" id="KWX02641.1"/>
    </source>
</evidence>
<dbReference type="InterPro" id="IPR036271">
    <property type="entry name" value="Tet_transcr_reg_TetR-rel_C_sf"/>
</dbReference>
<evidence type="ECO:0000256" key="3">
    <source>
        <dbReference type="ARBA" id="ARBA00023125"/>
    </source>
</evidence>
<keyword evidence="2" id="KW-0805">Transcription regulation</keyword>
<keyword evidence="3 5" id="KW-0238">DNA-binding</keyword>
<dbReference type="SUPFAM" id="SSF46689">
    <property type="entry name" value="Homeodomain-like"/>
    <property type="match status" value="1"/>
</dbReference>
<organism evidence="8 9">
    <name type="scientific">Carbonactinospora thermoautotrophica</name>
    <dbReference type="NCBI Taxonomy" id="1469144"/>
    <lineage>
        <taxon>Bacteria</taxon>
        <taxon>Bacillati</taxon>
        <taxon>Actinomycetota</taxon>
        <taxon>Actinomycetes</taxon>
        <taxon>Kitasatosporales</taxon>
        <taxon>Carbonactinosporaceae</taxon>
        <taxon>Carbonactinospora</taxon>
    </lineage>
</organism>
<accession>A0A132MXP8</accession>
<dbReference type="OrthoDB" id="5181477at2"/>
<dbReference type="Gene3D" id="1.10.10.60">
    <property type="entry name" value="Homeodomain-like"/>
    <property type="match status" value="1"/>
</dbReference>
<evidence type="ECO:0000313" key="9">
    <source>
        <dbReference type="Proteomes" id="UP000070188"/>
    </source>
</evidence>
<proteinExistence type="predicted"/>
<dbReference type="PANTHER" id="PTHR30055:SF175">
    <property type="entry name" value="HTH-TYPE TRANSCRIPTIONAL REPRESSOR KSTR2"/>
    <property type="match status" value="1"/>
</dbReference>
<protein>
    <submittedName>
        <fullName evidence="8">Transcriptional regulator</fullName>
    </submittedName>
</protein>
<evidence type="ECO:0000256" key="4">
    <source>
        <dbReference type="ARBA" id="ARBA00023163"/>
    </source>
</evidence>
<reference evidence="9" key="1">
    <citation type="submission" date="2015-04" db="EMBL/GenBank/DDBJ databases">
        <title>Physiological reanalysis, assessment of diazotrophy, and genome sequences of multiple isolates of Streptomyces thermoautotrophicus.</title>
        <authorList>
            <person name="MacKellar D.C."/>
            <person name="Lieber L."/>
            <person name="Norman J."/>
            <person name="Bolger A."/>
            <person name="Tobin C."/>
            <person name="Murray J.W."/>
            <person name="Chang R."/>
            <person name="Ford T."/>
            <person name="Nguyen P.Q."/>
            <person name="Woodward J."/>
            <person name="Permingeat H."/>
            <person name="Joshi N.S."/>
            <person name="Silver P.A."/>
            <person name="Usadel B."/>
            <person name="Rutherford A.W."/>
            <person name="Friesen M."/>
            <person name="Prell J."/>
        </authorList>
    </citation>
    <scope>NUCLEOTIDE SEQUENCE [LARGE SCALE GENOMIC DNA]</scope>
    <source>
        <strain evidence="9">H1</strain>
    </source>
</reference>
<keyword evidence="4" id="KW-0804">Transcription</keyword>
<dbReference type="PROSITE" id="PS50977">
    <property type="entry name" value="HTH_TETR_2"/>
    <property type="match status" value="1"/>
</dbReference>
<feature type="region of interest" description="Disordered" evidence="6">
    <location>
        <begin position="1"/>
        <end position="23"/>
    </location>
</feature>